<reference evidence="1" key="1">
    <citation type="submission" date="2022-11" db="EMBL/GenBank/DDBJ databases">
        <title>Robbsia betulipollinis sp. nov., isolated from pollen of birch (Betula pendula).</title>
        <authorList>
            <person name="Shi H."/>
            <person name="Ambika Manirajan B."/>
            <person name="Ratering S."/>
            <person name="Geissler-Plaum R."/>
            <person name="Schnell S."/>
        </authorList>
    </citation>
    <scope>NUCLEOTIDE SEQUENCE</scope>
    <source>
        <strain evidence="1">Bb-Pol-6</strain>
    </source>
</reference>
<gene>
    <name evidence="1" type="ORF">OVY01_08445</name>
</gene>
<dbReference type="Proteomes" id="UP001082899">
    <property type="component" value="Unassembled WGS sequence"/>
</dbReference>
<dbReference type="EMBL" id="JAPMXC010000001">
    <property type="protein sequence ID" value="MCY0387262.1"/>
    <property type="molecule type" value="Genomic_DNA"/>
</dbReference>
<name>A0ABT3ZLH2_9BURK</name>
<protein>
    <submittedName>
        <fullName evidence="1">Type III secretion system chaperone</fullName>
    </submittedName>
</protein>
<dbReference type="Gene3D" id="3.30.1460.10">
    <property type="match status" value="1"/>
</dbReference>
<organism evidence="1 2">
    <name type="scientific">Robbsia betulipollinis</name>
    <dbReference type="NCBI Taxonomy" id="2981849"/>
    <lineage>
        <taxon>Bacteria</taxon>
        <taxon>Pseudomonadati</taxon>
        <taxon>Pseudomonadota</taxon>
        <taxon>Betaproteobacteria</taxon>
        <taxon>Burkholderiales</taxon>
        <taxon>Burkholderiaceae</taxon>
        <taxon>Robbsia</taxon>
    </lineage>
</organism>
<comment type="caution">
    <text evidence="1">The sequence shown here is derived from an EMBL/GenBank/DDBJ whole genome shotgun (WGS) entry which is preliminary data.</text>
</comment>
<keyword evidence="2" id="KW-1185">Reference proteome</keyword>
<dbReference type="InterPro" id="IPR010261">
    <property type="entry name" value="Tir_chaperone"/>
</dbReference>
<evidence type="ECO:0000313" key="1">
    <source>
        <dbReference type="EMBL" id="MCY0387262.1"/>
    </source>
</evidence>
<accession>A0ABT3ZLH2</accession>
<dbReference type="Pfam" id="PF05932">
    <property type="entry name" value="CesT"/>
    <property type="match status" value="1"/>
</dbReference>
<dbReference type="RefSeq" id="WP_267847016.1">
    <property type="nucleotide sequence ID" value="NZ_JAPMXC010000001.1"/>
</dbReference>
<dbReference type="SUPFAM" id="SSF69635">
    <property type="entry name" value="Type III secretory system chaperone-like"/>
    <property type="match status" value="1"/>
</dbReference>
<proteinExistence type="predicted"/>
<dbReference type="CDD" id="cd16364">
    <property type="entry name" value="T3SC_I-like"/>
    <property type="match status" value="1"/>
</dbReference>
<evidence type="ECO:0000313" key="2">
    <source>
        <dbReference type="Proteomes" id="UP001082899"/>
    </source>
</evidence>
<sequence length="143" mass="15605">MTPTLPSYRALLEELALLDGLCATRLLASEELLIGELRIGLMCEGDAHNGDILLYTSLGKPAREREQAIDRLLLEANHLGTGTAGCTLGRHSTTGVVTLCARTPIPLTHALSLSDLLQAFHAIAILWRDEIERPCEPRAHEMN</sequence>